<organism evidence="1 2">
    <name type="scientific">Rhizocola hellebori</name>
    <dbReference type="NCBI Taxonomy" id="1392758"/>
    <lineage>
        <taxon>Bacteria</taxon>
        <taxon>Bacillati</taxon>
        <taxon>Actinomycetota</taxon>
        <taxon>Actinomycetes</taxon>
        <taxon>Micromonosporales</taxon>
        <taxon>Micromonosporaceae</taxon>
        <taxon>Rhizocola</taxon>
    </lineage>
</organism>
<accession>A0A8J3QJ08</accession>
<dbReference type="InterPro" id="IPR015813">
    <property type="entry name" value="Pyrv/PenolPyrv_kinase-like_dom"/>
</dbReference>
<dbReference type="EMBL" id="BONY01000141">
    <property type="protein sequence ID" value="GIH11536.1"/>
    <property type="molecule type" value="Genomic_DNA"/>
</dbReference>
<proteinExistence type="predicted"/>
<gene>
    <name evidence="1" type="ORF">Rhe02_96030</name>
</gene>
<dbReference type="Gene3D" id="6.10.250.2750">
    <property type="match status" value="1"/>
</dbReference>
<protein>
    <recommendedName>
        <fullName evidence="3">Isocitrate lyase/phosphoenolpyruvate mutase family protein</fullName>
    </recommendedName>
</protein>
<dbReference type="PANTHER" id="PTHR42905:SF16">
    <property type="entry name" value="CARBOXYPHOSPHONOENOLPYRUVATE PHOSPHONOMUTASE-LIKE PROTEIN (AFU_ORTHOLOGUE AFUA_5G07230)"/>
    <property type="match status" value="1"/>
</dbReference>
<evidence type="ECO:0000313" key="1">
    <source>
        <dbReference type="EMBL" id="GIH11536.1"/>
    </source>
</evidence>
<dbReference type="RefSeq" id="WP_203915256.1">
    <property type="nucleotide sequence ID" value="NZ_BONY01000141.1"/>
</dbReference>
<dbReference type="AlphaFoldDB" id="A0A8J3QJ08"/>
<keyword evidence="2" id="KW-1185">Reference proteome</keyword>
<evidence type="ECO:0000313" key="2">
    <source>
        <dbReference type="Proteomes" id="UP000612899"/>
    </source>
</evidence>
<sequence length="268" mass="27338">MTDLNALAQQFLALHEGPTLVLPNAWDAASAAVIESAGATAIATTSGGVAWALGRSDGEALERADALDAVARVVRAVSVPVTADVEAGYGDVAATVTGVIQAGAVGVNLEDSRGGKVISVQEQAAQYALARAAADAAGVPDFVINARTDIYLFAHGAPESRYDEVVARAEAYAQAGATVLFVPGLLDLPTLEALSKASPLPVAVMARPGGPTIGQLSDVGVRRVSIGTGLAQLAYTSALRAAQEMLTEGTFTSMEDAVDYGVINSLFR</sequence>
<dbReference type="CDD" id="cd00377">
    <property type="entry name" value="ICL_PEPM"/>
    <property type="match status" value="1"/>
</dbReference>
<dbReference type="Proteomes" id="UP000612899">
    <property type="component" value="Unassembled WGS sequence"/>
</dbReference>
<dbReference type="PANTHER" id="PTHR42905">
    <property type="entry name" value="PHOSPHOENOLPYRUVATE CARBOXYLASE"/>
    <property type="match status" value="1"/>
</dbReference>
<name>A0A8J3QJ08_9ACTN</name>
<dbReference type="InterPro" id="IPR040442">
    <property type="entry name" value="Pyrv_kinase-like_dom_sf"/>
</dbReference>
<dbReference type="GO" id="GO:0003824">
    <property type="term" value="F:catalytic activity"/>
    <property type="evidence" value="ECO:0007669"/>
    <property type="project" value="InterPro"/>
</dbReference>
<comment type="caution">
    <text evidence="1">The sequence shown here is derived from an EMBL/GenBank/DDBJ whole genome shotgun (WGS) entry which is preliminary data.</text>
</comment>
<evidence type="ECO:0008006" key="3">
    <source>
        <dbReference type="Google" id="ProtNLM"/>
    </source>
</evidence>
<dbReference type="Pfam" id="PF13714">
    <property type="entry name" value="PEP_mutase"/>
    <property type="match status" value="1"/>
</dbReference>
<reference evidence="1" key="1">
    <citation type="submission" date="2021-01" db="EMBL/GenBank/DDBJ databases">
        <title>Whole genome shotgun sequence of Rhizocola hellebori NBRC 109834.</title>
        <authorList>
            <person name="Komaki H."/>
            <person name="Tamura T."/>
        </authorList>
    </citation>
    <scope>NUCLEOTIDE SEQUENCE</scope>
    <source>
        <strain evidence="1">NBRC 109834</strain>
    </source>
</reference>
<dbReference type="Gene3D" id="3.20.20.60">
    <property type="entry name" value="Phosphoenolpyruvate-binding domains"/>
    <property type="match status" value="1"/>
</dbReference>
<dbReference type="InterPro" id="IPR039556">
    <property type="entry name" value="ICL/PEPM"/>
</dbReference>
<dbReference type="SUPFAM" id="SSF51621">
    <property type="entry name" value="Phosphoenolpyruvate/pyruvate domain"/>
    <property type="match status" value="1"/>
</dbReference>